<dbReference type="InterPro" id="IPR034126">
    <property type="entry name" value="MSI_RRM2"/>
</dbReference>
<dbReference type="FunFam" id="3.30.70.330:FF:000314">
    <property type="entry name" value="RNA-binding protein Musashi Rbp6"/>
    <property type="match status" value="1"/>
</dbReference>
<dbReference type="CDD" id="cd12323">
    <property type="entry name" value="RRM2_MSI"/>
    <property type="match status" value="1"/>
</dbReference>
<dbReference type="InterPro" id="IPR000504">
    <property type="entry name" value="RRM_dom"/>
</dbReference>
<dbReference type="GO" id="GO:0005737">
    <property type="term" value="C:cytoplasm"/>
    <property type="evidence" value="ECO:0007669"/>
    <property type="project" value="UniProtKB-SubCell"/>
</dbReference>
<dbReference type="InterPro" id="IPR012677">
    <property type="entry name" value="Nucleotide-bd_a/b_plait_sf"/>
</dbReference>
<feature type="non-terminal residue" evidence="7">
    <location>
        <position position="1"/>
    </location>
</feature>
<keyword evidence="3" id="KW-0963">Cytoplasm</keyword>
<keyword evidence="4" id="KW-0677">Repeat</keyword>
<dbReference type="InterPro" id="IPR035979">
    <property type="entry name" value="RBD_domain_sf"/>
</dbReference>
<evidence type="ECO:0000256" key="2">
    <source>
        <dbReference type="ARBA" id="ARBA00006635"/>
    </source>
</evidence>
<feature type="non-terminal residue" evidence="7">
    <location>
        <position position="562"/>
    </location>
</feature>
<feature type="compositionally biased region" description="Low complexity" evidence="6">
    <location>
        <begin position="21"/>
        <end position="35"/>
    </location>
</feature>
<dbReference type="AlphaFoldDB" id="N6TAK4"/>
<dbReference type="EMBL" id="KB741029">
    <property type="protein sequence ID" value="ENN74773.1"/>
    <property type="molecule type" value="Genomic_DNA"/>
</dbReference>
<dbReference type="PROSITE" id="PS50102">
    <property type="entry name" value="RRM"/>
    <property type="match status" value="3"/>
</dbReference>
<feature type="region of interest" description="Disordered" evidence="6">
    <location>
        <begin position="113"/>
        <end position="133"/>
    </location>
</feature>
<gene>
    <name evidence="7" type="ORF">YQE_08646</name>
</gene>
<evidence type="ECO:0000256" key="3">
    <source>
        <dbReference type="ARBA" id="ARBA00022490"/>
    </source>
</evidence>
<feature type="region of interest" description="Disordered" evidence="6">
    <location>
        <begin position="323"/>
        <end position="342"/>
    </location>
</feature>
<evidence type="ECO:0000256" key="1">
    <source>
        <dbReference type="ARBA" id="ARBA00004496"/>
    </source>
</evidence>
<evidence type="ECO:0000256" key="4">
    <source>
        <dbReference type="ARBA" id="ARBA00022737"/>
    </source>
</evidence>
<sequence length="562" mass="59812">MVEPNGLQENHHPDYLVTLNGGSHSGSSGRSTPSGQNGGSGDPAPGKLFVGGLSWQTSSDKLKEYFGMFGNVTDVLIMKDPVTQRSRGFGFITFSEPSSVDKVLKVPIHTLDGKKIDPKHATPKNRPKQPSKTKKIFVGGVSQDTSADEVKAYFNQFGKVEETVMLMDQQTKRHRGFGFVTFENEDVVDRVCEIHFHTIKNKKVECKKAQPKEAVQASAQLMGKRLMLSGLGVRLPAPVAAVNPLASVQPLSHVQAAAAAAAAVAAQAQNAAVASYGKLIYPQLAAYRYDYFDRSRGFGFITFSEPSSVDKVLKVPIHTLDGKKIDPKHATPKNRPKQPSKTKKIFVGGVSQDTSADEVKAYFNQFGKVEETVMLMDQQTKRHRGFGFVTFENEDVVDRVECKKAQPKEAVQASAQLMGKRLMLSGLGVRLPAPVAAVNPLASVQPLSHVQAAAAAAAAVAAQAQNAAVASYGKLIYPQLAAYRYSPYTIPGMSAVHSAAAAAAVASSANASGVAPGPADGGPGAAGMATQMPPSHFQGYNLTNIDIASLQGIDWGAMYGMG</sequence>
<dbReference type="PANTHER" id="PTHR48032">
    <property type="entry name" value="RNA-BINDING PROTEIN MUSASHI HOMOLOG RBP6"/>
    <property type="match status" value="1"/>
</dbReference>
<dbReference type="HOGENOM" id="CLU_485390_0_0_1"/>
<dbReference type="Gene3D" id="3.30.70.330">
    <property type="match status" value="4"/>
</dbReference>
<dbReference type="OMA" id="PHEICGH"/>
<protein>
    <submittedName>
        <fullName evidence="7">Uncharacterized protein</fullName>
    </submittedName>
</protein>
<reference evidence="7" key="1">
    <citation type="journal article" date="2013" name="Genome Biol.">
        <title>Draft genome of the mountain pine beetle, Dendroctonus ponderosae Hopkins, a major forest pest.</title>
        <authorList>
            <person name="Keeling C.I."/>
            <person name="Yuen M.M."/>
            <person name="Liao N.Y."/>
            <person name="Docking T.R."/>
            <person name="Chan S.K."/>
            <person name="Taylor G.A."/>
            <person name="Palmquist D.L."/>
            <person name="Jackman S.D."/>
            <person name="Nguyen A."/>
            <person name="Li M."/>
            <person name="Henderson H."/>
            <person name="Janes J.K."/>
            <person name="Zhao Y."/>
            <person name="Pandoh P."/>
            <person name="Moore R."/>
            <person name="Sperling F.A."/>
            <person name="Huber D.P."/>
            <person name="Birol I."/>
            <person name="Jones S.J."/>
            <person name="Bohlmann J."/>
        </authorList>
    </citation>
    <scope>NUCLEOTIDE SEQUENCE</scope>
</reference>
<dbReference type="SMART" id="SM00360">
    <property type="entry name" value="RRM"/>
    <property type="match status" value="3"/>
</dbReference>
<feature type="region of interest" description="Disordered" evidence="6">
    <location>
        <begin position="1"/>
        <end position="50"/>
    </location>
</feature>
<feature type="compositionally biased region" description="Basic residues" evidence="6">
    <location>
        <begin position="330"/>
        <end position="342"/>
    </location>
</feature>
<dbReference type="Pfam" id="PF00076">
    <property type="entry name" value="RRM_1"/>
    <property type="match status" value="3"/>
</dbReference>
<evidence type="ECO:0000256" key="5">
    <source>
        <dbReference type="ARBA" id="ARBA00022884"/>
    </source>
</evidence>
<evidence type="ECO:0000313" key="7">
    <source>
        <dbReference type="EMBL" id="ENN74773.1"/>
    </source>
</evidence>
<dbReference type="FunFam" id="3.30.70.330:FF:000320">
    <property type="entry name" value="RNA-binding protein Musashi 2"/>
    <property type="match status" value="1"/>
</dbReference>
<evidence type="ECO:0000256" key="6">
    <source>
        <dbReference type="SAM" id="MobiDB-lite"/>
    </source>
</evidence>
<accession>N6TAK4</accession>
<dbReference type="OrthoDB" id="1875751at2759"/>
<dbReference type="PANTHER" id="PTHR48032:SF4">
    <property type="entry name" value="FI20028P1"/>
    <property type="match status" value="1"/>
</dbReference>
<comment type="similarity">
    <text evidence="2">Belongs to the Musashi family.</text>
</comment>
<feature type="compositionally biased region" description="Basic residues" evidence="6">
    <location>
        <begin position="121"/>
        <end position="133"/>
    </location>
</feature>
<proteinExistence type="inferred from homology"/>
<keyword evidence="5" id="KW-0694">RNA-binding</keyword>
<dbReference type="GO" id="GO:0003729">
    <property type="term" value="F:mRNA binding"/>
    <property type="evidence" value="ECO:0007669"/>
    <property type="project" value="TreeGrafter"/>
</dbReference>
<dbReference type="SUPFAM" id="SSF54928">
    <property type="entry name" value="RNA-binding domain, RBD"/>
    <property type="match status" value="3"/>
</dbReference>
<dbReference type="GO" id="GO:0006417">
    <property type="term" value="P:regulation of translation"/>
    <property type="evidence" value="ECO:0007669"/>
    <property type="project" value="TreeGrafter"/>
</dbReference>
<organism evidence="7">
    <name type="scientific">Dendroctonus ponderosae</name>
    <name type="common">Mountain pine beetle</name>
    <dbReference type="NCBI Taxonomy" id="77166"/>
    <lineage>
        <taxon>Eukaryota</taxon>
        <taxon>Metazoa</taxon>
        <taxon>Ecdysozoa</taxon>
        <taxon>Arthropoda</taxon>
        <taxon>Hexapoda</taxon>
        <taxon>Insecta</taxon>
        <taxon>Pterygota</taxon>
        <taxon>Neoptera</taxon>
        <taxon>Endopterygota</taxon>
        <taxon>Coleoptera</taxon>
        <taxon>Polyphaga</taxon>
        <taxon>Cucujiformia</taxon>
        <taxon>Curculionidae</taxon>
        <taxon>Scolytinae</taxon>
        <taxon>Dendroctonus</taxon>
    </lineage>
</organism>
<comment type="subcellular location">
    <subcellularLocation>
        <location evidence="1">Cytoplasm</location>
    </subcellularLocation>
</comment>
<name>N6TAK4_DENPD</name>